<sequence>MDGEEIVEKRPRYGGRVVRCSRLCFPQSGGGNMKGGCYTWRQCRVAPDICRAGSGQYNMYMVKVYKKEERSWSSEVQGGHVDNLAVIGMGWGVIGRRWRCGPPGQAFKFLSGRGDGKGELAAGLGERVEIWLVSGERGQRGSSRKRWTVETSQQQQKRWVLRPSCQRLVQLQREKRSMFMWGHSVVGLGLPCLFSVWLLGLQVRAEKQRDEDAVARLSTRQTGTIQSSASIL</sequence>
<keyword evidence="3" id="KW-1185">Reference proteome</keyword>
<dbReference type="Proteomes" id="UP001492380">
    <property type="component" value="Unassembled WGS sequence"/>
</dbReference>
<evidence type="ECO:0000313" key="3">
    <source>
        <dbReference type="Proteomes" id="UP001492380"/>
    </source>
</evidence>
<protein>
    <submittedName>
        <fullName evidence="2">Uncharacterized protein</fullName>
    </submittedName>
</protein>
<feature type="transmembrane region" description="Helical" evidence="1">
    <location>
        <begin position="178"/>
        <end position="199"/>
    </location>
</feature>
<keyword evidence="1" id="KW-1133">Transmembrane helix</keyword>
<proteinExistence type="predicted"/>
<comment type="caution">
    <text evidence="2">The sequence shown here is derived from an EMBL/GenBank/DDBJ whole genome shotgun (WGS) entry which is preliminary data.</text>
</comment>
<gene>
    <name evidence="2" type="ORF">HDK90DRAFT_244869</name>
</gene>
<keyword evidence="1" id="KW-0812">Transmembrane</keyword>
<keyword evidence="1" id="KW-0472">Membrane</keyword>
<name>A0ABR1YPR6_9PEZI</name>
<accession>A0ABR1YPR6</accession>
<dbReference type="EMBL" id="JBBWRZ010000005">
    <property type="protein sequence ID" value="KAK8235443.1"/>
    <property type="molecule type" value="Genomic_DNA"/>
</dbReference>
<reference evidence="2 3" key="1">
    <citation type="submission" date="2024-04" db="EMBL/GenBank/DDBJ databases">
        <title>Phyllosticta paracitricarpa is synonymous to the EU quarantine fungus P. citricarpa based on phylogenomic analyses.</title>
        <authorList>
            <consortium name="Lawrence Berkeley National Laboratory"/>
            <person name="Van Ingen-Buijs V.A."/>
            <person name="Van Westerhoven A.C."/>
            <person name="Haridas S."/>
            <person name="Skiadas P."/>
            <person name="Martin F."/>
            <person name="Groenewald J.Z."/>
            <person name="Crous P.W."/>
            <person name="Seidl M.F."/>
        </authorList>
    </citation>
    <scope>NUCLEOTIDE SEQUENCE [LARGE SCALE GENOMIC DNA]</scope>
    <source>
        <strain evidence="2 3">CBS 123374</strain>
    </source>
</reference>
<organism evidence="2 3">
    <name type="scientific">Phyllosticta capitalensis</name>
    <dbReference type="NCBI Taxonomy" id="121624"/>
    <lineage>
        <taxon>Eukaryota</taxon>
        <taxon>Fungi</taxon>
        <taxon>Dikarya</taxon>
        <taxon>Ascomycota</taxon>
        <taxon>Pezizomycotina</taxon>
        <taxon>Dothideomycetes</taxon>
        <taxon>Dothideomycetes incertae sedis</taxon>
        <taxon>Botryosphaeriales</taxon>
        <taxon>Phyllostictaceae</taxon>
        <taxon>Phyllosticta</taxon>
    </lineage>
</organism>
<evidence type="ECO:0000256" key="1">
    <source>
        <dbReference type="SAM" id="Phobius"/>
    </source>
</evidence>
<evidence type="ECO:0000313" key="2">
    <source>
        <dbReference type="EMBL" id="KAK8235443.1"/>
    </source>
</evidence>